<keyword evidence="2" id="KW-0808">Transferase</keyword>
<dbReference type="PANTHER" id="PTHR11783">
    <property type="entry name" value="SULFOTRANSFERASE SULT"/>
    <property type="match status" value="1"/>
</dbReference>
<dbReference type="SUPFAM" id="SSF52540">
    <property type="entry name" value="P-loop containing nucleoside triphosphate hydrolases"/>
    <property type="match status" value="1"/>
</dbReference>
<comment type="similarity">
    <text evidence="1">Belongs to the sulfotransferase 1 family.</text>
</comment>
<evidence type="ECO:0000256" key="1">
    <source>
        <dbReference type="ARBA" id="ARBA00005771"/>
    </source>
</evidence>
<protein>
    <recommendedName>
        <fullName evidence="3">Sulfotransferase domain-containing protein</fullName>
    </recommendedName>
</protein>
<dbReference type="InterPro" id="IPR027417">
    <property type="entry name" value="P-loop_NTPase"/>
</dbReference>
<dbReference type="InterPro" id="IPR000863">
    <property type="entry name" value="Sulfotransferase_dom"/>
</dbReference>
<dbReference type="Gene3D" id="3.40.50.300">
    <property type="entry name" value="P-loop containing nucleotide triphosphate hydrolases"/>
    <property type="match status" value="1"/>
</dbReference>
<dbReference type="Proteomes" id="UP000186922">
    <property type="component" value="Unassembled WGS sequence"/>
</dbReference>
<dbReference type="OrthoDB" id="205623at2759"/>
<sequence>MVATDEKTDSSAASYQPTSGNFDKKYHLNAELVNKDNRESYAKTAIGYHHPDYIKRYKGTNTHFPFYLCQPDVDAFVARPTDIAICGFPKSGSSRLSAILGMMLNNCDSKFLTEGENLELKVRFFEFCTPANEQGPRSLDVLNAQSGPRLFFTHLGAGAAAPSLFKNKAKIVYHIRNPKDIMVTLYFHFISRVLSNYNADLMEMVNAFVEDRIVYGPYFDHLASYWKLRNDPNMFILSFEQLSENFRDTVKELGKFLAKDLTEEQVKSLEYHCSFEQMKANPKTNRYDKHVSGIYNHDISPFLRCGTPGGWKEHLTPEMNDKVNAWMAKNLAREDLAGLADRFKSTFTNH</sequence>
<accession>A0A1D1UVJ8</accession>
<gene>
    <name evidence="4" type="primary">RvY_03557-1</name>
    <name evidence="4" type="synonym">RvY_03557.1</name>
    <name evidence="4" type="ORF">RvY_03557</name>
</gene>
<dbReference type="EMBL" id="BDGG01000002">
    <property type="protein sequence ID" value="GAU91267.1"/>
    <property type="molecule type" value="Genomic_DNA"/>
</dbReference>
<proteinExistence type="inferred from homology"/>
<feature type="domain" description="Sulfotransferase" evidence="3">
    <location>
        <begin position="80"/>
        <end position="332"/>
    </location>
</feature>
<dbReference type="AlphaFoldDB" id="A0A1D1UVJ8"/>
<reference evidence="4 5" key="1">
    <citation type="journal article" date="2016" name="Nat. Commun.">
        <title>Extremotolerant tardigrade genome and improved radiotolerance of human cultured cells by tardigrade-unique protein.</title>
        <authorList>
            <person name="Hashimoto T."/>
            <person name="Horikawa D.D."/>
            <person name="Saito Y."/>
            <person name="Kuwahara H."/>
            <person name="Kozuka-Hata H."/>
            <person name="Shin-I T."/>
            <person name="Minakuchi Y."/>
            <person name="Ohishi K."/>
            <person name="Motoyama A."/>
            <person name="Aizu T."/>
            <person name="Enomoto A."/>
            <person name="Kondo K."/>
            <person name="Tanaka S."/>
            <person name="Hara Y."/>
            <person name="Koshikawa S."/>
            <person name="Sagara H."/>
            <person name="Miura T."/>
            <person name="Yokobori S."/>
            <person name="Miyagawa K."/>
            <person name="Suzuki Y."/>
            <person name="Kubo T."/>
            <person name="Oyama M."/>
            <person name="Kohara Y."/>
            <person name="Fujiyama A."/>
            <person name="Arakawa K."/>
            <person name="Katayama T."/>
            <person name="Toyoda A."/>
            <person name="Kunieda T."/>
        </authorList>
    </citation>
    <scope>NUCLEOTIDE SEQUENCE [LARGE SCALE GENOMIC DNA]</scope>
    <source>
        <strain evidence="4 5">YOKOZUNA-1</strain>
    </source>
</reference>
<name>A0A1D1UVJ8_RAMVA</name>
<comment type="caution">
    <text evidence="4">The sequence shown here is derived from an EMBL/GenBank/DDBJ whole genome shotgun (WGS) entry which is preliminary data.</text>
</comment>
<dbReference type="Pfam" id="PF00685">
    <property type="entry name" value="Sulfotransfer_1"/>
    <property type="match status" value="1"/>
</dbReference>
<dbReference type="GO" id="GO:0008146">
    <property type="term" value="F:sulfotransferase activity"/>
    <property type="evidence" value="ECO:0007669"/>
    <property type="project" value="InterPro"/>
</dbReference>
<dbReference type="STRING" id="947166.A0A1D1UVJ8"/>
<evidence type="ECO:0000313" key="5">
    <source>
        <dbReference type="Proteomes" id="UP000186922"/>
    </source>
</evidence>
<evidence type="ECO:0000313" key="4">
    <source>
        <dbReference type="EMBL" id="GAU91267.1"/>
    </source>
</evidence>
<organism evidence="4 5">
    <name type="scientific">Ramazzottius varieornatus</name>
    <name type="common">Water bear</name>
    <name type="synonym">Tardigrade</name>
    <dbReference type="NCBI Taxonomy" id="947166"/>
    <lineage>
        <taxon>Eukaryota</taxon>
        <taxon>Metazoa</taxon>
        <taxon>Ecdysozoa</taxon>
        <taxon>Tardigrada</taxon>
        <taxon>Eutardigrada</taxon>
        <taxon>Parachela</taxon>
        <taxon>Hypsibioidea</taxon>
        <taxon>Ramazzottiidae</taxon>
        <taxon>Ramazzottius</taxon>
    </lineage>
</organism>
<evidence type="ECO:0000259" key="3">
    <source>
        <dbReference type="Pfam" id="PF00685"/>
    </source>
</evidence>
<keyword evidence="5" id="KW-1185">Reference proteome</keyword>
<evidence type="ECO:0000256" key="2">
    <source>
        <dbReference type="ARBA" id="ARBA00022679"/>
    </source>
</evidence>